<feature type="transmembrane region" description="Helical" evidence="1">
    <location>
        <begin position="50"/>
        <end position="71"/>
    </location>
</feature>
<keyword evidence="1" id="KW-0812">Transmembrane</keyword>
<feature type="transmembrane region" description="Helical" evidence="1">
    <location>
        <begin position="179"/>
        <end position="198"/>
    </location>
</feature>
<evidence type="ECO:0000256" key="1">
    <source>
        <dbReference type="SAM" id="Phobius"/>
    </source>
</evidence>
<reference evidence="2" key="1">
    <citation type="submission" date="2019-10" db="EMBL/GenBank/DDBJ databases">
        <title>Description of Paenibacillus glebae sp. nov.</title>
        <authorList>
            <person name="Carlier A."/>
            <person name="Qi S."/>
        </authorList>
    </citation>
    <scope>NUCLEOTIDE SEQUENCE</scope>
    <source>
        <strain evidence="2">LMG 31456</strain>
    </source>
</reference>
<keyword evidence="1" id="KW-0472">Membrane</keyword>
<accession>A0A972K4X5</accession>
<feature type="transmembrane region" description="Helical" evidence="1">
    <location>
        <begin position="137"/>
        <end position="159"/>
    </location>
</feature>
<evidence type="ECO:0000313" key="3">
    <source>
        <dbReference type="Proteomes" id="UP000641588"/>
    </source>
</evidence>
<dbReference type="RefSeq" id="WP_171654710.1">
    <property type="nucleotide sequence ID" value="NZ_WHOD01000098.1"/>
</dbReference>
<keyword evidence="1" id="KW-1133">Transmembrane helix</keyword>
<sequence length="258" mass="28462">MKQSLQRLLNTVSLLGVLVVNWLADALPINGLTTGQISAMYPVQITPAPYAFSIWGLIYALLIGFVIVQWLPKVRERAEVKRIGPWFMVSCLFNVGWILVWHYLYIHASVFVMLGLLLSLIAVYLCTRQLGWSSEPLILWLVQVPFSIYLGWISVAAIVNAAAALNAAHWDGFGMSGTVWTVFLILLASIITLAVGWLYDDPAYVLVPVWAFIAIGVANHGNTAIVYMGGTAAILLFVFALCLLAGRKLQWRRSAVVG</sequence>
<feature type="transmembrane region" description="Helical" evidence="1">
    <location>
        <begin position="203"/>
        <end position="219"/>
    </location>
</feature>
<dbReference type="AlphaFoldDB" id="A0A972K4X5"/>
<dbReference type="Gene3D" id="1.20.1260.100">
    <property type="entry name" value="TspO/MBR protein"/>
    <property type="match status" value="1"/>
</dbReference>
<protein>
    <recommendedName>
        <fullName evidence="4">Tryptophan-rich sensory protein</fullName>
    </recommendedName>
</protein>
<comment type="caution">
    <text evidence="2">The sequence shown here is derived from an EMBL/GenBank/DDBJ whole genome shotgun (WGS) entry which is preliminary data.</text>
</comment>
<dbReference type="EMBL" id="WHOD01000098">
    <property type="protein sequence ID" value="NOU96472.1"/>
    <property type="molecule type" value="Genomic_DNA"/>
</dbReference>
<dbReference type="PANTHER" id="PTHR33802">
    <property type="entry name" value="SI:CH211-161H7.5-RELATED"/>
    <property type="match status" value="1"/>
</dbReference>
<proteinExistence type="predicted"/>
<dbReference type="InterPro" id="IPR038330">
    <property type="entry name" value="TspO/MBR-related_sf"/>
</dbReference>
<evidence type="ECO:0000313" key="2">
    <source>
        <dbReference type="EMBL" id="NOU96472.1"/>
    </source>
</evidence>
<keyword evidence="3" id="KW-1185">Reference proteome</keyword>
<feature type="transmembrane region" description="Helical" evidence="1">
    <location>
        <begin position="225"/>
        <end position="245"/>
    </location>
</feature>
<feature type="transmembrane region" description="Helical" evidence="1">
    <location>
        <begin position="83"/>
        <end position="100"/>
    </location>
</feature>
<organism evidence="2 3">
    <name type="scientific">Paenibacillus foliorum</name>
    <dbReference type="NCBI Taxonomy" id="2654974"/>
    <lineage>
        <taxon>Bacteria</taxon>
        <taxon>Bacillati</taxon>
        <taxon>Bacillota</taxon>
        <taxon>Bacilli</taxon>
        <taxon>Bacillales</taxon>
        <taxon>Paenibacillaceae</taxon>
        <taxon>Paenibacillus</taxon>
    </lineage>
</organism>
<name>A0A972K4X5_9BACL</name>
<dbReference type="Proteomes" id="UP000641588">
    <property type="component" value="Unassembled WGS sequence"/>
</dbReference>
<feature type="transmembrane region" description="Helical" evidence="1">
    <location>
        <begin position="106"/>
        <end position="125"/>
    </location>
</feature>
<gene>
    <name evidence="2" type="ORF">GC093_25115</name>
</gene>
<dbReference type="PANTHER" id="PTHR33802:SF1">
    <property type="entry name" value="XK-RELATED PROTEIN"/>
    <property type="match status" value="1"/>
</dbReference>
<evidence type="ECO:0008006" key="4">
    <source>
        <dbReference type="Google" id="ProtNLM"/>
    </source>
</evidence>